<sequence length="186" mass="20400">MRKNFGAKPWTYPQPVFILATYDENGIPDAMNAAWGGISDDKELTMCISASHKTTANILARKAFTVSMATAEQVVACDYVGIESGKRVPDKLEKTGWHLTRSEFVDAPLVEELPMAVECRLVSYDPESCRLVGEIVNVSADESVLDADGKIDPDKLQPITFDPIHNVYRTLGQAVGHAFQDGAKLK</sequence>
<comment type="caution">
    <text evidence="5">The sequence shown here is derived from an EMBL/GenBank/DDBJ whole genome shotgun (WGS) entry which is preliminary data.</text>
</comment>
<dbReference type="Gene3D" id="2.30.110.10">
    <property type="entry name" value="Electron Transport, Fmn-binding Protein, Chain A"/>
    <property type="match status" value="1"/>
</dbReference>
<dbReference type="SUPFAM" id="SSF50475">
    <property type="entry name" value="FMN-binding split barrel"/>
    <property type="match status" value="1"/>
</dbReference>
<evidence type="ECO:0000259" key="4">
    <source>
        <dbReference type="SMART" id="SM00903"/>
    </source>
</evidence>
<dbReference type="GO" id="GO:0010181">
    <property type="term" value="F:FMN binding"/>
    <property type="evidence" value="ECO:0007669"/>
    <property type="project" value="InterPro"/>
</dbReference>
<dbReference type="InterPro" id="IPR002563">
    <property type="entry name" value="Flavin_Rdtase-like_dom"/>
</dbReference>
<reference evidence="5 6" key="1">
    <citation type="submission" date="2019-03" db="EMBL/GenBank/DDBJ databases">
        <title>Genomic Encyclopedia of Type Strains, Phase IV (KMG-IV): sequencing the most valuable type-strain genomes for metagenomic binning, comparative biology and taxonomic classification.</title>
        <authorList>
            <person name="Goeker M."/>
        </authorList>
    </citation>
    <scope>NUCLEOTIDE SEQUENCE [LARGE SCALE GENOMIC DNA]</scope>
    <source>
        <strain evidence="5 6">DSM 100451</strain>
    </source>
</reference>
<accession>A0A4R1R726</accession>
<gene>
    <name evidence="5" type="ORF">EDD77_102133</name>
</gene>
<evidence type="ECO:0000256" key="1">
    <source>
        <dbReference type="ARBA" id="ARBA00001917"/>
    </source>
</evidence>
<name>A0A4R1R726_9FIRM</name>
<organism evidence="5 6">
    <name type="scientific">Allofournierella massiliensis</name>
    <dbReference type="NCBI Taxonomy" id="1650663"/>
    <lineage>
        <taxon>Bacteria</taxon>
        <taxon>Bacillati</taxon>
        <taxon>Bacillota</taxon>
        <taxon>Clostridia</taxon>
        <taxon>Eubacteriales</taxon>
        <taxon>Oscillospiraceae</taxon>
        <taxon>Allofournierella</taxon>
    </lineage>
</organism>
<comment type="similarity">
    <text evidence="3">Belongs to the flavoredoxin family.</text>
</comment>
<evidence type="ECO:0000313" key="5">
    <source>
        <dbReference type="EMBL" id="TCL61394.1"/>
    </source>
</evidence>
<dbReference type="PANTHER" id="PTHR43567:SF1">
    <property type="entry name" value="FLAVOREDOXIN"/>
    <property type="match status" value="1"/>
</dbReference>
<evidence type="ECO:0000313" key="6">
    <source>
        <dbReference type="Proteomes" id="UP000295184"/>
    </source>
</evidence>
<dbReference type="OrthoDB" id="9806228at2"/>
<dbReference type="RefSeq" id="WP_058966272.1">
    <property type="nucleotide sequence ID" value="NZ_CABKVM010000019.1"/>
</dbReference>
<evidence type="ECO:0000256" key="3">
    <source>
        <dbReference type="ARBA" id="ARBA00038054"/>
    </source>
</evidence>
<protein>
    <submittedName>
        <fullName evidence="5">Flavin reductase (DIM6/NTAB) family NADH-FMN oxidoreductase RutF</fullName>
    </submittedName>
</protein>
<dbReference type="SMART" id="SM00903">
    <property type="entry name" value="Flavin_Reduct"/>
    <property type="match status" value="1"/>
</dbReference>
<dbReference type="GO" id="GO:0016646">
    <property type="term" value="F:oxidoreductase activity, acting on the CH-NH group of donors, NAD or NADP as acceptor"/>
    <property type="evidence" value="ECO:0007669"/>
    <property type="project" value="UniProtKB-ARBA"/>
</dbReference>
<feature type="domain" description="Flavin reductase like" evidence="4">
    <location>
        <begin position="9"/>
        <end position="154"/>
    </location>
</feature>
<dbReference type="Pfam" id="PF01613">
    <property type="entry name" value="Flavin_Reduct"/>
    <property type="match status" value="1"/>
</dbReference>
<dbReference type="InterPro" id="IPR052174">
    <property type="entry name" value="Flavoredoxin"/>
</dbReference>
<dbReference type="STRING" id="1650663.GCA_001486665_02968"/>
<dbReference type="EMBL" id="SLUM01000002">
    <property type="protein sequence ID" value="TCL61394.1"/>
    <property type="molecule type" value="Genomic_DNA"/>
</dbReference>
<dbReference type="PANTHER" id="PTHR43567">
    <property type="entry name" value="FLAVOREDOXIN-RELATED-RELATED"/>
    <property type="match status" value="1"/>
</dbReference>
<dbReference type="Proteomes" id="UP000295184">
    <property type="component" value="Unassembled WGS sequence"/>
</dbReference>
<dbReference type="AlphaFoldDB" id="A0A4R1R726"/>
<proteinExistence type="inferred from homology"/>
<dbReference type="InterPro" id="IPR012349">
    <property type="entry name" value="Split_barrel_FMN-bd"/>
</dbReference>
<comment type="cofactor">
    <cofactor evidence="1">
        <name>FMN</name>
        <dbReference type="ChEBI" id="CHEBI:58210"/>
    </cofactor>
</comment>
<evidence type="ECO:0000256" key="2">
    <source>
        <dbReference type="ARBA" id="ARBA00022630"/>
    </source>
</evidence>
<keyword evidence="2" id="KW-0285">Flavoprotein</keyword>